<dbReference type="InterPro" id="IPR011250">
    <property type="entry name" value="OMP/PagP_B-barrel"/>
</dbReference>
<evidence type="ECO:0000256" key="1">
    <source>
        <dbReference type="ARBA" id="ARBA00022729"/>
    </source>
</evidence>
<evidence type="ECO:0000259" key="3">
    <source>
        <dbReference type="Pfam" id="PF13505"/>
    </source>
</evidence>
<feature type="domain" description="Outer membrane protein beta-barrel" evidence="3">
    <location>
        <begin position="6"/>
        <end position="184"/>
    </location>
</feature>
<feature type="signal peptide" evidence="2">
    <location>
        <begin position="1"/>
        <end position="18"/>
    </location>
</feature>
<evidence type="ECO:0000313" key="5">
    <source>
        <dbReference type="Proteomes" id="UP000824142"/>
    </source>
</evidence>
<reference evidence="4" key="1">
    <citation type="submission" date="2020-10" db="EMBL/GenBank/DDBJ databases">
        <authorList>
            <person name="Gilroy R."/>
        </authorList>
    </citation>
    <scope>NUCLEOTIDE SEQUENCE</scope>
    <source>
        <strain evidence="4">CHK136-897</strain>
    </source>
</reference>
<proteinExistence type="predicted"/>
<sequence length="189" mass="21224">MKKACILALSLIPTAAFAENGYNNDWRFYLRADAGLTYSDLEVKEYDLGGFQGMFNFAGGVQKARWRAELNYQERATVSELFSSLLTQTMASMEQHAFLLNGYYDIFSSKHFAWYLGAGAGLNSYETVVTYQNTGIETTEDGYSLIAGAYTGLSINFEHIGIDLGVDYYYTYKPSQNTFVPKVGLRVIF</sequence>
<comment type="caution">
    <text evidence="4">The sequence shown here is derived from an EMBL/GenBank/DDBJ whole genome shotgun (WGS) entry which is preliminary data.</text>
</comment>
<dbReference type="SUPFAM" id="SSF56925">
    <property type="entry name" value="OMPA-like"/>
    <property type="match status" value="1"/>
</dbReference>
<feature type="chain" id="PRO_5039380968" evidence="2">
    <location>
        <begin position="19"/>
        <end position="189"/>
    </location>
</feature>
<dbReference type="AlphaFoldDB" id="A0A9D1MSG8"/>
<dbReference type="EMBL" id="DVNO01000016">
    <property type="protein sequence ID" value="HIU65427.1"/>
    <property type="molecule type" value="Genomic_DNA"/>
</dbReference>
<dbReference type="Proteomes" id="UP000824142">
    <property type="component" value="Unassembled WGS sequence"/>
</dbReference>
<dbReference type="Pfam" id="PF13505">
    <property type="entry name" value="OMP_b-brl"/>
    <property type="match status" value="1"/>
</dbReference>
<keyword evidence="1 2" id="KW-0732">Signal</keyword>
<name>A0A9D1MSG8_9PROT</name>
<protein>
    <submittedName>
        <fullName evidence="4">Outer membrane beta-barrel protein</fullName>
    </submittedName>
</protein>
<dbReference type="InterPro" id="IPR027385">
    <property type="entry name" value="Beta-barrel_OMP"/>
</dbReference>
<dbReference type="Gene3D" id="2.40.160.20">
    <property type="match status" value="1"/>
</dbReference>
<organism evidence="4 5">
    <name type="scientific">Candidatus Enterousia avicola</name>
    <dbReference type="NCBI Taxonomy" id="2840787"/>
    <lineage>
        <taxon>Bacteria</taxon>
        <taxon>Pseudomonadati</taxon>
        <taxon>Pseudomonadota</taxon>
        <taxon>Alphaproteobacteria</taxon>
        <taxon>Candidatus Enterousia</taxon>
    </lineage>
</organism>
<reference evidence="4" key="2">
    <citation type="journal article" date="2021" name="PeerJ">
        <title>Extensive microbial diversity within the chicken gut microbiome revealed by metagenomics and culture.</title>
        <authorList>
            <person name="Gilroy R."/>
            <person name="Ravi A."/>
            <person name="Getino M."/>
            <person name="Pursley I."/>
            <person name="Horton D.L."/>
            <person name="Alikhan N.F."/>
            <person name="Baker D."/>
            <person name="Gharbi K."/>
            <person name="Hall N."/>
            <person name="Watson M."/>
            <person name="Adriaenssens E.M."/>
            <person name="Foster-Nyarko E."/>
            <person name="Jarju S."/>
            <person name="Secka A."/>
            <person name="Antonio M."/>
            <person name="Oren A."/>
            <person name="Chaudhuri R.R."/>
            <person name="La Ragione R."/>
            <person name="Hildebrand F."/>
            <person name="Pallen M.J."/>
        </authorList>
    </citation>
    <scope>NUCLEOTIDE SEQUENCE</scope>
    <source>
        <strain evidence="4">CHK136-897</strain>
    </source>
</reference>
<evidence type="ECO:0000256" key="2">
    <source>
        <dbReference type="SAM" id="SignalP"/>
    </source>
</evidence>
<evidence type="ECO:0000313" key="4">
    <source>
        <dbReference type="EMBL" id="HIU65427.1"/>
    </source>
</evidence>
<gene>
    <name evidence="4" type="ORF">IAC63_02180</name>
</gene>
<accession>A0A9D1MSG8</accession>